<feature type="non-terminal residue" evidence="4">
    <location>
        <position position="809"/>
    </location>
</feature>
<dbReference type="GO" id="GO:0000922">
    <property type="term" value="C:spindle pole"/>
    <property type="evidence" value="ECO:0007669"/>
    <property type="project" value="InterPro"/>
</dbReference>
<evidence type="ECO:0000259" key="3">
    <source>
        <dbReference type="Pfam" id="PF19016"/>
    </source>
</evidence>
<feature type="region of interest" description="Disordered" evidence="2">
    <location>
        <begin position="265"/>
        <end position="289"/>
    </location>
</feature>
<reference evidence="4 5" key="1">
    <citation type="submission" date="2019-09" db="EMBL/GenBank/DDBJ databases">
        <title>Bird 10,000 Genomes (B10K) Project - Family phase.</title>
        <authorList>
            <person name="Zhang G."/>
        </authorList>
    </citation>
    <scope>NUCLEOTIDE SEQUENCE [LARGE SCALE GENOMIC DNA]</scope>
    <source>
        <strain evidence="4">B10K-DU-002-01</strain>
        <tissue evidence="4">Muscle</tissue>
    </source>
</reference>
<name>A0A7L1CD35_9PASS</name>
<feature type="non-terminal residue" evidence="4">
    <location>
        <position position="1"/>
    </location>
</feature>
<dbReference type="Gene3D" id="1.10.418.10">
    <property type="entry name" value="Calponin-like domain"/>
    <property type="match status" value="1"/>
</dbReference>
<evidence type="ECO:0000313" key="4">
    <source>
        <dbReference type="EMBL" id="NXM63912.1"/>
    </source>
</evidence>
<evidence type="ECO:0000256" key="1">
    <source>
        <dbReference type="SAM" id="Coils"/>
    </source>
</evidence>
<organism evidence="4 5">
    <name type="scientific">Illadopsis cleaveri</name>
    <name type="common">blackcap illadopsis</name>
    <dbReference type="NCBI Taxonomy" id="201329"/>
    <lineage>
        <taxon>Eukaryota</taxon>
        <taxon>Metazoa</taxon>
        <taxon>Chordata</taxon>
        <taxon>Craniata</taxon>
        <taxon>Vertebrata</taxon>
        <taxon>Euteleostomi</taxon>
        <taxon>Archelosauria</taxon>
        <taxon>Archosauria</taxon>
        <taxon>Dinosauria</taxon>
        <taxon>Saurischia</taxon>
        <taxon>Theropoda</taxon>
        <taxon>Coelurosauria</taxon>
        <taxon>Aves</taxon>
        <taxon>Neognathae</taxon>
        <taxon>Neoaves</taxon>
        <taxon>Telluraves</taxon>
        <taxon>Australaves</taxon>
        <taxon>Passeriformes</taxon>
        <taxon>Sylvioidea</taxon>
        <taxon>Timaliidae</taxon>
        <taxon>Illadopsis</taxon>
    </lineage>
</organism>
<feature type="compositionally biased region" description="Polar residues" evidence="2">
    <location>
        <begin position="326"/>
        <end position="341"/>
    </location>
</feature>
<feature type="compositionally biased region" description="Basic and acidic residues" evidence="2">
    <location>
        <begin position="344"/>
        <end position="366"/>
    </location>
</feature>
<dbReference type="InterPro" id="IPR044039">
    <property type="entry name" value="DUF5745"/>
</dbReference>
<dbReference type="InterPro" id="IPR026619">
    <property type="entry name" value="CEP95"/>
</dbReference>
<evidence type="ECO:0000313" key="5">
    <source>
        <dbReference type="Proteomes" id="UP000534634"/>
    </source>
</evidence>
<dbReference type="EMBL" id="VXBB01023180">
    <property type="protein sequence ID" value="NXM63912.1"/>
    <property type="molecule type" value="Genomic_DNA"/>
</dbReference>
<feature type="region of interest" description="Disordered" evidence="2">
    <location>
        <begin position="385"/>
        <end position="446"/>
    </location>
</feature>
<proteinExistence type="predicted"/>
<comment type="caution">
    <text evidence="4">The sequence shown here is derived from an EMBL/GenBank/DDBJ whole genome shotgun (WGS) entry which is preliminary data.</text>
</comment>
<protein>
    <submittedName>
        <fullName evidence="4">CEP95 protein</fullName>
    </submittedName>
</protein>
<dbReference type="AlphaFoldDB" id="A0A7L1CD35"/>
<gene>
    <name evidence="4" type="primary">Cep95</name>
    <name evidence="4" type="ORF">ILLCLE_R14058</name>
</gene>
<accession>A0A7L1CD35</accession>
<keyword evidence="5" id="KW-1185">Reference proteome</keyword>
<dbReference type="PANTHER" id="PTHR22545:SF0">
    <property type="entry name" value="CENTROSOMAL PROTEIN OF 95 KDA"/>
    <property type="match status" value="1"/>
</dbReference>
<feature type="domain" description="DUF5745" evidence="3">
    <location>
        <begin position="43"/>
        <end position="101"/>
    </location>
</feature>
<feature type="compositionally biased region" description="Low complexity" evidence="2">
    <location>
        <begin position="417"/>
        <end position="434"/>
    </location>
</feature>
<feature type="region of interest" description="Disordered" evidence="2">
    <location>
        <begin position="314"/>
        <end position="366"/>
    </location>
</feature>
<dbReference type="Pfam" id="PF19016">
    <property type="entry name" value="DUF5745"/>
    <property type="match status" value="1"/>
</dbReference>
<evidence type="ECO:0000256" key="2">
    <source>
        <dbReference type="SAM" id="MobiDB-lite"/>
    </source>
</evidence>
<dbReference type="GO" id="GO:0005813">
    <property type="term" value="C:centrosome"/>
    <property type="evidence" value="ECO:0007669"/>
    <property type="project" value="InterPro"/>
</dbReference>
<keyword evidence="1" id="KW-0175">Coiled coil</keyword>
<dbReference type="Proteomes" id="UP000534634">
    <property type="component" value="Unassembled WGS sequence"/>
</dbReference>
<dbReference type="InterPro" id="IPR036872">
    <property type="entry name" value="CH_dom_sf"/>
</dbReference>
<feature type="coiled-coil region" evidence="1">
    <location>
        <begin position="689"/>
        <end position="724"/>
    </location>
</feature>
<sequence length="809" mass="93399">DWVDVANDLLRTCHINQHIKHLSECDADVFVRLYESILGEEVPDFIATPRSQEDDAHNVQAIIDSLALDYLQVSLSHITGENIVKGDKESIKNLLEIFDGLLEYLREVSEASSQTGAEINVLSSDEIQIASQEQLESTADQLTQHTLLSSAERSQSEYFILTCDTDGSESTSELIKLGDTAYSFSKRGEGGMESVHAAEPHQGSLSASATKLGEPIQQAIPLLPPFQPSDPRWRDYHSSDRQAAARACSQAVHIPPIEKSLTQKLDDVSDGLPPSRKIPEMLGDDAEDSVTKVPLVCESSISASSFEEKLSLSAEQVTQIPRPESQHQPRTTRQYENSTTDSVEDSHRTTKEKVPEQDSHEVSENLSRRLNELDLMLKRALGEHTRGEELRDEDSLSQHSDSVMDYGRRRAGRDTSQPRYPSRPRSLSPASPSSQHQEHKLPGNVTSQIKTIRSHLQEEKNERTRKAKLVTKAYEGELRNFEAREKNRLSKLREAAKEVEQEYKENVFQEPPKVSQPVKVYSRKTTPQYPKYSQWIPKRGIMKPKQAAPMTIRDNDLLLQLLEEFPHLHVSPRTLNKMWQRQLAQTVHLRAPSARPRPKLQNEVEQALKKQELLAAIIKKYQDHSKRLQEMKQRTSRQRWAQNKVTEQRQQAARARKYYQEYRVQLRAKLLRARTREEKIFKNLFEEGLEIQRQRLRDLRAYAQEKRDEQRREHQNELESLENYYKDQFSMLAEAISQEFQEIQTREKAQAQMLQKTKRELRSKMEKEIQQLQAAIMHNDDDTFFQELEADRLRSRLQIASFQYSQSHF</sequence>
<dbReference type="PANTHER" id="PTHR22545">
    <property type="entry name" value="CENTROSOMAL PROTEIN OF 95 KDA"/>
    <property type="match status" value="1"/>
</dbReference>
<feature type="compositionally biased region" description="Basic and acidic residues" evidence="2">
    <location>
        <begin position="385"/>
        <end position="396"/>
    </location>
</feature>